<evidence type="ECO:0000256" key="2">
    <source>
        <dbReference type="HAMAP-Rule" id="MF_00758"/>
    </source>
</evidence>
<dbReference type="Gene3D" id="3.40.1740.10">
    <property type="entry name" value="VC0467-like"/>
    <property type="match status" value="1"/>
</dbReference>
<evidence type="ECO:0000313" key="3">
    <source>
        <dbReference type="EMBL" id="MFC6239232.1"/>
    </source>
</evidence>
<evidence type="ECO:0000313" key="4">
    <source>
        <dbReference type="Proteomes" id="UP001596138"/>
    </source>
</evidence>
<organism evidence="3 4">
    <name type="scientific">Longivirga aurantiaca</name>
    <dbReference type="NCBI Taxonomy" id="1837743"/>
    <lineage>
        <taxon>Bacteria</taxon>
        <taxon>Bacillati</taxon>
        <taxon>Actinomycetota</taxon>
        <taxon>Actinomycetes</taxon>
        <taxon>Sporichthyales</taxon>
        <taxon>Sporichthyaceae</taxon>
        <taxon>Longivirga</taxon>
    </lineage>
</organism>
<keyword evidence="4" id="KW-1185">Reference proteome</keyword>
<dbReference type="Proteomes" id="UP001596138">
    <property type="component" value="Unassembled WGS sequence"/>
</dbReference>
<dbReference type="NCBIfam" id="NF001270">
    <property type="entry name" value="PRK00228.2-2"/>
    <property type="match status" value="1"/>
</dbReference>
<dbReference type="PANTHER" id="PTHR30327">
    <property type="entry name" value="UNCHARACTERIZED PROTEIN YQGE"/>
    <property type="match status" value="1"/>
</dbReference>
<evidence type="ECO:0000256" key="1">
    <source>
        <dbReference type="ARBA" id="ARBA00009600"/>
    </source>
</evidence>
<dbReference type="Pfam" id="PF02622">
    <property type="entry name" value="DUF179"/>
    <property type="match status" value="1"/>
</dbReference>
<accession>A0ABW1T4I6</accession>
<comment type="caution">
    <text evidence="3">The sequence shown here is derived from an EMBL/GenBank/DDBJ whole genome shotgun (WGS) entry which is preliminary data.</text>
</comment>
<reference evidence="4" key="1">
    <citation type="journal article" date="2019" name="Int. J. Syst. Evol. Microbiol.">
        <title>The Global Catalogue of Microorganisms (GCM) 10K type strain sequencing project: providing services to taxonomists for standard genome sequencing and annotation.</title>
        <authorList>
            <consortium name="The Broad Institute Genomics Platform"/>
            <consortium name="The Broad Institute Genome Sequencing Center for Infectious Disease"/>
            <person name="Wu L."/>
            <person name="Ma J."/>
        </authorList>
    </citation>
    <scope>NUCLEOTIDE SEQUENCE [LARGE SCALE GENOMIC DNA]</scope>
    <source>
        <strain evidence="4">CGMCC 4.7317</strain>
    </source>
</reference>
<proteinExistence type="inferred from homology"/>
<dbReference type="RefSeq" id="WP_386768123.1">
    <property type="nucleotide sequence ID" value="NZ_JBHSTI010000008.1"/>
</dbReference>
<comment type="similarity">
    <text evidence="1 2">Belongs to the UPF0301 (AlgH) family.</text>
</comment>
<dbReference type="PANTHER" id="PTHR30327:SF1">
    <property type="entry name" value="UPF0301 PROTEIN YQGE"/>
    <property type="match status" value="1"/>
</dbReference>
<dbReference type="InterPro" id="IPR003774">
    <property type="entry name" value="AlgH-like"/>
</dbReference>
<sequence>MTLEPLDVPPALPHAGRLLVAAPAMTDPNFARTVVFLLDHDEDGTLGVVLNRPSHVPVGAVLPSWDGRTTGADVVFDGGPVAEDSALGLALLPGPVDGPEPDGFRRVAGPYGLVDLDIDPDGAASTLSAVRIFAGYAGWAEGQLADEIARGDWYVVDGGSDDVFASDTADLWHRVLRRQPGDLAFLATPSVDPSLN</sequence>
<protein>
    <recommendedName>
        <fullName evidence="2">UPF0301 protein ACFQGU_15235</fullName>
    </recommendedName>
</protein>
<dbReference type="EMBL" id="JBHSTI010000008">
    <property type="protein sequence ID" value="MFC6239232.1"/>
    <property type="molecule type" value="Genomic_DNA"/>
</dbReference>
<dbReference type="HAMAP" id="MF_00758">
    <property type="entry name" value="UPF0301"/>
    <property type="match status" value="1"/>
</dbReference>
<dbReference type="SUPFAM" id="SSF143456">
    <property type="entry name" value="VC0467-like"/>
    <property type="match status" value="1"/>
</dbReference>
<gene>
    <name evidence="3" type="ORF">ACFQGU_15235</name>
</gene>
<name>A0ABW1T4I6_9ACTN</name>